<dbReference type="InterPro" id="IPR012338">
    <property type="entry name" value="Beta-lactam/transpept-like"/>
</dbReference>
<dbReference type="NCBIfam" id="TIGR00666">
    <property type="entry name" value="PBP4"/>
    <property type="match status" value="1"/>
</dbReference>
<dbReference type="InterPro" id="IPR006311">
    <property type="entry name" value="TAT_signal"/>
</dbReference>
<keyword evidence="4" id="KW-0121">Carboxypeptidase</keyword>
<dbReference type="Gene3D" id="3.50.80.20">
    <property type="entry name" value="D-Ala-D-Ala carboxypeptidase C, peptidase S13"/>
    <property type="match status" value="1"/>
</dbReference>
<dbReference type="Proteomes" id="UP001191082">
    <property type="component" value="Unassembled WGS sequence"/>
</dbReference>
<keyword evidence="4" id="KW-0645">Protease</keyword>
<protein>
    <submittedName>
        <fullName evidence="4">D-alanyl-D-alanine carboxypeptidase/D-alanyl-D-alanine-endopeptidase</fullName>
        <ecNumber evidence="4">3.4.16.4</ecNumber>
    </submittedName>
</protein>
<dbReference type="SUPFAM" id="SSF56601">
    <property type="entry name" value="beta-lactamase/transpeptidase-like"/>
    <property type="match status" value="1"/>
</dbReference>
<organism evidence="4 5">
    <name type="scientific">Arenibacterium halophilum</name>
    <dbReference type="NCBI Taxonomy" id="2583821"/>
    <lineage>
        <taxon>Bacteria</taxon>
        <taxon>Pseudomonadati</taxon>
        <taxon>Pseudomonadota</taxon>
        <taxon>Alphaproteobacteria</taxon>
        <taxon>Rhodobacterales</taxon>
        <taxon>Paracoccaceae</taxon>
        <taxon>Arenibacterium</taxon>
    </lineage>
</organism>
<evidence type="ECO:0000256" key="3">
    <source>
        <dbReference type="SAM" id="SignalP"/>
    </source>
</evidence>
<gene>
    <name evidence="4" type="primary">dacB</name>
    <name evidence="4" type="ORF">FGK64_16750</name>
</gene>
<keyword evidence="2 4" id="KW-0378">Hydrolase</keyword>
<comment type="caution">
    <text evidence="4">The sequence shown here is derived from an EMBL/GenBank/DDBJ whole genome shotgun (WGS) entry which is preliminary data.</text>
</comment>
<dbReference type="PANTHER" id="PTHR30023:SF0">
    <property type="entry name" value="PENICILLIN-SENSITIVE CARBOXYPEPTIDASE A"/>
    <property type="match status" value="1"/>
</dbReference>
<keyword evidence="5" id="KW-1185">Reference proteome</keyword>
<evidence type="ECO:0000313" key="5">
    <source>
        <dbReference type="Proteomes" id="UP001191082"/>
    </source>
</evidence>
<dbReference type="InterPro" id="IPR000667">
    <property type="entry name" value="Peptidase_S13"/>
</dbReference>
<dbReference type="PRINTS" id="PR00922">
    <property type="entry name" value="DADACBPTASE3"/>
</dbReference>
<dbReference type="PANTHER" id="PTHR30023">
    <property type="entry name" value="D-ALANYL-D-ALANINE CARBOXYPEPTIDASE"/>
    <property type="match status" value="1"/>
</dbReference>
<evidence type="ECO:0000256" key="1">
    <source>
        <dbReference type="ARBA" id="ARBA00006096"/>
    </source>
</evidence>
<dbReference type="Pfam" id="PF02113">
    <property type="entry name" value="Peptidase_S13"/>
    <property type="match status" value="1"/>
</dbReference>
<reference evidence="4 5" key="1">
    <citation type="submission" date="2019-05" db="EMBL/GenBank/DDBJ databases">
        <title>Marivita sp. nov. isolated from sea sediment.</title>
        <authorList>
            <person name="Kim W."/>
        </authorList>
    </citation>
    <scope>NUCLEOTIDE SEQUENCE [LARGE SCALE GENOMIC DNA]</scope>
    <source>
        <strain evidence="4 5">CAU 1492</strain>
    </source>
</reference>
<sequence length="498" mass="53626">MLNRRTLLSGLGAMIATGAVAGTPLAPERSLRPVLRNGAVRASAVAGPETVLRKAGISGESCWAVADVATGQRLESMNGNKAQPPASVAKTVTALYALETLGADYRFTTRVMIDGTMSNGVLNGDLILAGGGDPTLDTDALAVLAQRLKSTGLREVRGRFIVYDGALPYVRSIDEDQPEVVGYSPAVSGIALNFNRVRFEWKRAQGGYAVKMDAETARYRPEVASSVMTVVQRSAPVYTYADRDGRDHWTVASAALGKGGSRWLPVRRPGDYAGDVFRTLARAHGIVLKPARTESRPPAGAIVVAEHSSDRLWTVLQDMLKYSNNLVAEMVGMTASARREGKPPQSLRASAREMSRWAAHRFDMKNTALVDHSGLGDASRMTPDDLVAALVEVHRRGVLRPLLKPIAMRDDRGRVLTNHPVKVDAKTGTLNFVSGLGGFMTAPNGAELAFAIFSADTAARGRLSRAERVRPDGGRAWNGRAKRLQQMLIDRWGALYGS</sequence>
<dbReference type="EMBL" id="VCPC01000003">
    <property type="protein sequence ID" value="TMV11972.1"/>
    <property type="molecule type" value="Genomic_DNA"/>
</dbReference>
<keyword evidence="3" id="KW-0732">Signal</keyword>
<dbReference type="PROSITE" id="PS51318">
    <property type="entry name" value="TAT"/>
    <property type="match status" value="1"/>
</dbReference>
<feature type="signal peptide" evidence="3">
    <location>
        <begin position="1"/>
        <end position="21"/>
    </location>
</feature>
<dbReference type="EC" id="3.4.16.4" evidence="4"/>
<comment type="similarity">
    <text evidence="1">Belongs to the peptidase S13 family.</text>
</comment>
<name>A0ABY2X990_9RHOB</name>
<dbReference type="GO" id="GO:0009002">
    <property type="term" value="F:serine-type D-Ala-D-Ala carboxypeptidase activity"/>
    <property type="evidence" value="ECO:0007669"/>
    <property type="project" value="UniProtKB-EC"/>
</dbReference>
<feature type="chain" id="PRO_5047311324" evidence="3">
    <location>
        <begin position="22"/>
        <end position="498"/>
    </location>
</feature>
<accession>A0ABY2X990</accession>
<evidence type="ECO:0000256" key="2">
    <source>
        <dbReference type="ARBA" id="ARBA00022801"/>
    </source>
</evidence>
<dbReference type="Gene3D" id="3.40.710.10">
    <property type="entry name" value="DD-peptidase/beta-lactamase superfamily"/>
    <property type="match status" value="1"/>
</dbReference>
<proteinExistence type="inferred from homology"/>
<evidence type="ECO:0000313" key="4">
    <source>
        <dbReference type="EMBL" id="TMV11972.1"/>
    </source>
</evidence>